<gene>
    <name evidence="2" type="ORF">L0U89_00560</name>
</gene>
<dbReference type="Proteomes" id="UP001201449">
    <property type="component" value="Unassembled WGS sequence"/>
</dbReference>
<accession>A0ABS9BNA1</accession>
<evidence type="ECO:0000313" key="3">
    <source>
        <dbReference type="Proteomes" id="UP001201449"/>
    </source>
</evidence>
<feature type="transmembrane region" description="Helical" evidence="1">
    <location>
        <begin position="207"/>
        <end position="230"/>
    </location>
</feature>
<organism evidence="2 3">
    <name type="scientific">Mariniradius sediminis</name>
    <dbReference type="NCBI Taxonomy" id="2909237"/>
    <lineage>
        <taxon>Bacteria</taxon>
        <taxon>Pseudomonadati</taxon>
        <taxon>Bacteroidota</taxon>
        <taxon>Cytophagia</taxon>
        <taxon>Cytophagales</taxon>
        <taxon>Cyclobacteriaceae</taxon>
        <taxon>Mariniradius</taxon>
    </lineage>
</organism>
<protein>
    <submittedName>
        <fullName evidence="2">DUF4271 domain-containing protein</fullName>
    </submittedName>
</protein>
<dbReference type="PROSITE" id="PS51257">
    <property type="entry name" value="PROKAR_LIPOPROTEIN"/>
    <property type="match status" value="1"/>
</dbReference>
<comment type="caution">
    <text evidence="2">The sequence shown here is derived from an EMBL/GenBank/DDBJ whole genome shotgun (WGS) entry which is preliminary data.</text>
</comment>
<sequence length="375" mass="42445">MAQKIVAVLWVLMIGCGGAFSQVLENYGPRILENYSATRIGAYDQIEVMVDLRSFPKSDLKVGLPEGAVVFWEDRLWIMAKSDTTIVLPVTLVSEFVGENLASENKLTIISPEINPGAVILQKGYFSNEEQAAAPVLIMPRKVDPLQPEYRIKSAFPDFFFVALVSVLLLVAIYKLIYPFVLGMIITPTSVVSAEDFSESTGLQKFFSLDVIFFLLIINMAAFLLLMLLVDVTDRESLLFIVRGDLNQLFLYWLLGSLVITGLGVLKFSFLQAFGFLFELKKVVVPHFFYLLRIISITIFVIAFVVAVIHLNNFIDLEITVQYSLYAFFWIYLVGVFLLYWIMSNRVPFKNYHLFVYICTTELVPLLAISKIVIG</sequence>
<dbReference type="InterPro" id="IPR025367">
    <property type="entry name" value="DUF4271"/>
</dbReference>
<evidence type="ECO:0000256" key="1">
    <source>
        <dbReference type="SAM" id="Phobius"/>
    </source>
</evidence>
<name>A0ABS9BNA1_9BACT</name>
<keyword evidence="1" id="KW-0812">Transmembrane</keyword>
<feature type="transmembrane region" description="Helical" evidence="1">
    <location>
        <begin position="250"/>
        <end position="278"/>
    </location>
</feature>
<evidence type="ECO:0000313" key="2">
    <source>
        <dbReference type="EMBL" id="MCF1749544.1"/>
    </source>
</evidence>
<feature type="transmembrane region" description="Helical" evidence="1">
    <location>
        <begin position="323"/>
        <end position="342"/>
    </location>
</feature>
<dbReference type="Pfam" id="PF14093">
    <property type="entry name" value="DUF4271"/>
    <property type="match status" value="1"/>
</dbReference>
<dbReference type="RefSeq" id="WP_234859743.1">
    <property type="nucleotide sequence ID" value="NZ_JAKEVZ010000001.1"/>
</dbReference>
<feature type="transmembrane region" description="Helical" evidence="1">
    <location>
        <begin position="159"/>
        <end position="186"/>
    </location>
</feature>
<keyword evidence="1" id="KW-0472">Membrane</keyword>
<keyword evidence="1" id="KW-1133">Transmembrane helix</keyword>
<keyword evidence="3" id="KW-1185">Reference proteome</keyword>
<feature type="transmembrane region" description="Helical" evidence="1">
    <location>
        <begin position="290"/>
        <end position="311"/>
    </location>
</feature>
<reference evidence="2 3" key="1">
    <citation type="submission" date="2022-01" db="EMBL/GenBank/DDBJ databases">
        <title>Mariniradius saccharolyticus sp. nov., isolated from sediment of a river.</title>
        <authorList>
            <person name="Liu H."/>
        </authorList>
    </citation>
    <scope>NUCLEOTIDE SEQUENCE [LARGE SCALE GENOMIC DNA]</scope>
    <source>
        <strain evidence="2 3">RY-2</strain>
    </source>
</reference>
<proteinExistence type="predicted"/>
<feature type="transmembrane region" description="Helical" evidence="1">
    <location>
        <begin position="354"/>
        <end position="374"/>
    </location>
</feature>
<dbReference type="EMBL" id="JAKEVZ010000001">
    <property type="protein sequence ID" value="MCF1749544.1"/>
    <property type="molecule type" value="Genomic_DNA"/>
</dbReference>